<feature type="region of interest" description="Disordered" evidence="1">
    <location>
        <begin position="108"/>
        <end position="136"/>
    </location>
</feature>
<feature type="domain" description="AMP-dependent synthetase/ligase" evidence="2">
    <location>
        <begin position="880"/>
        <end position="941"/>
    </location>
</feature>
<comment type="caution">
    <text evidence="4">The sequence shown here is derived from an EMBL/GenBank/DDBJ whole genome shotgun (WGS) entry which is preliminary data.</text>
</comment>
<accession>A0ABP0MFG3</accession>
<keyword evidence="5" id="KW-1185">Reference proteome</keyword>
<dbReference type="InterPro" id="IPR042099">
    <property type="entry name" value="ANL_N_sf"/>
</dbReference>
<feature type="domain" description="Endonuclease/exonuclease/phosphatase" evidence="3">
    <location>
        <begin position="385"/>
        <end position="710"/>
    </location>
</feature>
<dbReference type="Pfam" id="PF03372">
    <property type="entry name" value="Exo_endo_phos"/>
    <property type="match status" value="1"/>
</dbReference>
<evidence type="ECO:0000259" key="3">
    <source>
        <dbReference type="Pfam" id="PF03372"/>
    </source>
</evidence>
<dbReference type="Gene3D" id="3.40.50.12780">
    <property type="entry name" value="N-terminal domain of ligase-like"/>
    <property type="match status" value="1"/>
</dbReference>
<dbReference type="SUPFAM" id="SSF56801">
    <property type="entry name" value="Acetyl-CoA synthetase-like"/>
    <property type="match status" value="1"/>
</dbReference>
<dbReference type="Proteomes" id="UP001642464">
    <property type="component" value="Unassembled WGS sequence"/>
</dbReference>
<organism evidence="4 5">
    <name type="scientific">Durusdinium trenchii</name>
    <dbReference type="NCBI Taxonomy" id="1381693"/>
    <lineage>
        <taxon>Eukaryota</taxon>
        <taxon>Sar</taxon>
        <taxon>Alveolata</taxon>
        <taxon>Dinophyceae</taxon>
        <taxon>Suessiales</taxon>
        <taxon>Symbiodiniaceae</taxon>
        <taxon>Durusdinium</taxon>
    </lineage>
</organism>
<proteinExistence type="predicted"/>
<dbReference type="InterPro" id="IPR000873">
    <property type="entry name" value="AMP-dep_synth/lig_dom"/>
</dbReference>
<reference evidence="4 5" key="1">
    <citation type="submission" date="2024-02" db="EMBL/GenBank/DDBJ databases">
        <authorList>
            <person name="Chen Y."/>
            <person name="Shah S."/>
            <person name="Dougan E. K."/>
            <person name="Thang M."/>
            <person name="Chan C."/>
        </authorList>
    </citation>
    <scope>NUCLEOTIDE SEQUENCE [LARGE SCALE GENOMIC DNA]</scope>
</reference>
<dbReference type="PANTHER" id="PTHR43272">
    <property type="entry name" value="LONG-CHAIN-FATTY-ACID--COA LIGASE"/>
    <property type="match status" value="1"/>
</dbReference>
<dbReference type="InterPro" id="IPR005135">
    <property type="entry name" value="Endo/exonuclease/phosphatase"/>
</dbReference>
<feature type="domain" description="AMP-dependent synthetase/ligase" evidence="2">
    <location>
        <begin position="1045"/>
        <end position="1291"/>
    </location>
</feature>
<dbReference type="Gene3D" id="3.60.10.10">
    <property type="entry name" value="Endonuclease/exonuclease/phosphatase"/>
    <property type="match status" value="1"/>
</dbReference>
<dbReference type="InterPro" id="IPR036691">
    <property type="entry name" value="Endo/exonu/phosph_ase_sf"/>
</dbReference>
<dbReference type="EMBL" id="CAXAMM010021169">
    <property type="protein sequence ID" value="CAK9049442.1"/>
    <property type="molecule type" value="Genomic_DNA"/>
</dbReference>
<dbReference type="PANTHER" id="PTHR43272:SF3">
    <property type="entry name" value="LONG CHAIN ACYL-COA SYNTHETASE 4"/>
    <property type="match status" value="1"/>
</dbReference>
<name>A0ABP0MFG3_9DINO</name>
<evidence type="ECO:0000313" key="4">
    <source>
        <dbReference type="EMBL" id="CAK9049442.1"/>
    </source>
</evidence>
<feature type="compositionally biased region" description="Basic and acidic residues" evidence="1">
    <location>
        <begin position="117"/>
        <end position="129"/>
    </location>
</feature>
<evidence type="ECO:0000313" key="5">
    <source>
        <dbReference type="Proteomes" id="UP001642464"/>
    </source>
</evidence>
<evidence type="ECO:0000259" key="2">
    <source>
        <dbReference type="Pfam" id="PF00501"/>
    </source>
</evidence>
<gene>
    <name evidence="4" type="ORF">SCF082_LOCUS27406</name>
</gene>
<protein>
    <submittedName>
        <fullName evidence="4">Fatty acyl-CoA synthetase A (Long chain fatty acyl coenzyme A-synthetase 1) (LC-FACS 1) (Long-chain-fatty-acid--CoA synthetase 1)</fullName>
    </submittedName>
</protein>
<dbReference type="Pfam" id="PF00501">
    <property type="entry name" value="AMP-binding"/>
    <property type="match status" value="2"/>
</dbReference>
<sequence length="1522" mass="170358">MEGRPTFAQGVGQQRLIQVEEVPLSPIFVEHDRANHAERWALLSIISDLLAKGVQPCDFQSIQGDVWLYGVHTPCISCMAIFCQFRNAFPQVSLRIAFRDWSNRPRVPSDAMEMDETSPRARIQEEGPDGRGFSPRKGSIPMRWGATIMPIRSAPDGSLEVLCAQNTVVNYLKSEPGRRVLVDFPGEFRLLGALWKPAVDVTPLDTAIRGLTSAGLKKAQRYIRSYVAEREELGFAALRAMLFDVTLQANGTHKTYHFVCSMSRRASDRFVNLLNQFLESQQACCEAKGDKLFEIPEALRAQLCPMFHKDYQREQLLATGTSRAMENAHLDMLRRLQKFTADQVFQQCTVREDTLLCVPREKWSEVNCGELEPLIAGFRNLSVLSFNMNILPFGVASIRGHESLHSSARLQTFLQKIRQELEAEASNSKADGARAPDIIAVQELFASPFVPFCCAQSFAVRVMASLGYHAIIGPKPTILDLVRKGKWTDSGLVIFSRLPVAETRSIRFGAGAALDAGACKGAMWARFELASERYLDVFNCHLQASHTGADGEVFERIRRSQLKELREFVELAGTQHPYLLTGDFNVDAIPEPSDPMGTYGIPFRPPRQESEDYQRLIHALDPKGRLVDLLCGPTPSDPLGSECPSKRHPCTRPPRLRMPSSAGYVARHKYPQRLDYVFYRPTVSSLVEHAQSRVEPFEVVDQPFEYLSDHFGIRAFFRFRCSFAWTRPEKTCEASQPRWRRLFLAMSHHWVKSSIALACFPFFWQIGRREECALLRTSRWELSNFFPRGSFMLLAGTLLALVPGLVWWRRKEESPPLERTFSVTAELASSAFRKRLKAQAEKPAKTIASSPYDSFNGSVESYRLRPCIGKRPVNSDGTLGDYVWMSYGDAQFEVLRISSGLHRKFGLQRGSQVGLLGDSSADWLLCDLALMRLGVNTVCLAAPASHPTTGTTAPTPGSIQDLEILLCSSDWVEYFVAARRREELPRCPIVAFTPLGPRIAALAQDRGLKVWDLPFIAHFGEVSGWVPYIGVGGFDVLTTMYRSRSGTKSELAGVSVNLRGLAICAHSVRQALGLTCDDCHFSYIWPAFTAERLMLHAVVAAGGAIGFFGGVRSPRIFEDIKKLQPTFLAGTASLFRRQITRLQLKHVGILGNLSYRIQRWALIRCKADTDRVESIDFDEESIDLMQRMAELVLTKPLSRWLNRPFVLPRQVLLGSKTRLRFVLALCGAGTTALPPDRCLWMRLLLGCPVLKSFVSVEAGGMVTLGEAPYAGETCQAFAVGRELPGVQLELLPIKLPDDVGPLEVLGSTKARIELGTLRIKGLCTDEARIGIVVGRRKRELFVYGRLVSLQESCNKSGALCEALEQLLLQVTGPWLMQLLLVAKPLGVVGVAAVRLDEVWRLAKFWNIDTYSGEDLCRDRRVIALCLRELRRHAKRFGFSEAETPQALHLQATPFSLEAGLQTPTFQLRRDQLLPRVSHIIESLYDNLDASPVSPLQKEPFVGRRRGFFDISKKVSFPTLEGI</sequence>
<evidence type="ECO:0000256" key="1">
    <source>
        <dbReference type="SAM" id="MobiDB-lite"/>
    </source>
</evidence>
<dbReference type="SUPFAM" id="SSF56219">
    <property type="entry name" value="DNase I-like"/>
    <property type="match status" value="1"/>
</dbReference>